<dbReference type="STRING" id="5364.A0A5C3MLS6"/>
<dbReference type="EMBL" id="ML213530">
    <property type="protein sequence ID" value="TFK46359.1"/>
    <property type="molecule type" value="Genomic_DNA"/>
</dbReference>
<keyword evidence="2" id="KW-0472">Membrane</keyword>
<keyword evidence="2" id="KW-1133">Transmembrane helix</keyword>
<protein>
    <submittedName>
        <fullName evidence="3">Uncharacterized protein</fullName>
    </submittedName>
</protein>
<sequence>MGSKACKVCKKKKCRNKTHRTSKSNQDAPLSGQHNPPDEGNAVVYVTGILLPADAEEPRLVRVECKVTPNDEVPGQLDYYPDQSPFFGEKLTGCNQISSLAPHDYKSLPQHPFMVWYNDTFLLDGSPINRCIQTLTRNRAMHPWAGNVLVMKLYSSSMYEGKYMDADLEDLPTIRAYFTEYGRERSYGATRPSAETFLFQEFMRQASEPQVREPEAREPEVDEPRVYGPAYTYEQRRAPGTGWEGLWNVVAIAGGILVAIVFLVRALS</sequence>
<feature type="region of interest" description="Disordered" evidence="1">
    <location>
        <begin position="14"/>
        <end position="38"/>
    </location>
</feature>
<gene>
    <name evidence="3" type="ORF">OE88DRAFT_1667677</name>
</gene>
<reference evidence="3 4" key="1">
    <citation type="journal article" date="2019" name="Nat. Ecol. Evol.">
        <title>Megaphylogeny resolves global patterns of mushroom evolution.</title>
        <authorList>
            <person name="Varga T."/>
            <person name="Krizsan K."/>
            <person name="Foldi C."/>
            <person name="Dima B."/>
            <person name="Sanchez-Garcia M."/>
            <person name="Sanchez-Ramirez S."/>
            <person name="Szollosi G.J."/>
            <person name="Szarkandi J.G."/>
            <person name="Papp V."/>
            <person name="Albert L."/>
            <person name="Andreopoulos W."/>
            <person name="Angelini C."/>
            <person name="Antonin V."/>
            <person name="Barry K.W."/>
            <person name="Bougher N.L."/>
            <person name="Buchanan P."/>
            <person name="Buyck B."/>
            <person name="Bense V."/>
            <person name="Catcheside P."/>
            <person name="Chovatia M."/>
            <person name="Cooper J."/>
            <person name="Damon W."/>
            <person name="Desjardin D."/>
            <person name="Finy P."/>
            <person name="Geml J."/>
            <person name="Haridas S."/>
            <person name="Hughes K."/>
            <person name="Justo A."/>
            <person name="Karasinski D."/>
            <person name="Kautmanova I."/>
            <person name="Kiss B."/>
            <person name="Kocsube S."/>
            <person name="Kotiranta H."/>
            <person name="LaButti K.M."/>
            <person name="Lechner B.E."/>
            <person name="Liimatainen K."/>
            <person name="Lipzen A."/>
            <person name="Lukacs Z."/>
            <person name="Mihaltcheva S."/>
            <person name="Morgado L.N."/>
            <person name="Niskanen T."/>
            <person name="Noordeloos M.E."/>
            <person name="Ohm R.A."/>
            <person name="Ortiz-Santana B."/>
            <person name="Ovrebo C."/>
            <person name="Racz N."/>
            <person name="Riley R."/>
            <person name="Savchenko A."/>
            <person name="Shiryaev A."/>
            <person name="Soop K."/>
            <person name="Spirin V."/>
            <person name="Szebenyi C."/>
            <person name="Tomsovsky M."/>
            <person name="Tulloss R.E."/>
            <person name="Uehling J."/>
            <person name="Grigoriev I.V."/>
            <person name="Vagvolgyi C."/>
            <person name="Papp T."/>
            <person name="Martin F.M."/>
            <person name="Miettinen O."/>
            <person name="Hibbett D.S."/>
            <person name="Nagy L.G."/>
        </authorList>
    </citation>
    <scope>NUCLEOTIDE SEQUENCE [LARGE SCALE GENOMIC DNA]</scope>
    <source>
        <strain evidence="3 4">OMC1185</strain>
    </source>
</reference>
<accession>A0A5C3MLS6</accession>
<dbReference type="OrthoDB" id="437457at2759"/>
<organism evidence="3 4">
    <name type="scientific">Heliocybe sulcata</name>
    <dbReference type="NCBI Taxonomy" id="5364"/>
    <lineage>
        <taxon>Eukaryota</taxon>
        <taxon>Fungi</taxon>
        <taxon>Dikarya</taxon>
        <taxon>Basidiomycota</taxon>
        <taxon>Agaricomycotina</taxon>
        <taxon>Agaricomycetes</taxon>
        <taxon>Gloeophyllales</taxon>
        <taxon>Gloeophyllaceae</taxon>
        <taxon>Heliocybe</taxon>
    </lineage>
</organism>
<proteinExistence type="predicted"/>
<feature type="compositionally biased region" description="Polar residues" evidence="1">
    <location>
        <begin position="23"/>
        <end position="34"/>
    </location>
</feature>
<feature type="transmembrane region" description="Helical" evidence="2">
    <location>
        <begin position="245"/>
        <end position="267"/>
    </location>
</feature>
<evidence type="ECO:0000256" key="1">
    <source>
        <dbReference type="SAM" id="MobiDB-lite"/>
    </source>
</evidence>
<name>A0A5C3MLS6_9AGAM</name>
<dbReference type="Proteomes" id="UP000305948">
    <property type="component" value="Unassembled WGS sequence"/>
</dbReference>
<evidence type="ECO:0000313" key="3">
    <source>
        <dbReference type="EMBL" id="TFK46359.1"/>
    </source>
</evidence>
<dbReference type="AlphaFoldDB" id="A0A5C3MLS6"/>
<evidence type="ECO:0000313" key="4">
    <source>
        <dbReference type="Proteomes" id="UP000305948"/>
    </source>
</evidence>
<keyword evidence="2" id="KW-0812">Transmembrane</keyword>
<keyword evidence="4" id="KW-1185">Reference proteome</keyword>
<evidence type="ECO:0000256" key="2">
    <source>
        <dbReference type="SAM" id="Phobius"/>
    </source>
</evidence>